<evidence type="ECO:0000256" key="4">
    <source>
        <dbReference type="PROSITE-ProRule" id="PRU00284"/>
    </source>
</evidence>
<comment type="similarity">
    <text evidence="3">Belongs to the methyl-accepting chemotaxis (MCP) protein family.</text>
</comment>
<dbReference type="InterPro" id="IPR004090">
    <property type="entry name" value="Chemotax_Me-accpt_rcpt"/>
</dbReference>
<dbReference type="EMBL" id="JAIWIU010000117">
    <property type="protein sequence ID" value="MCA2017725.1"/>
    <property type="molecule type" value="Genomic_DNA"/>
</dbReference>
<dbReference type="SUPFAM" id="SSF58104">
    <property type="entry name" value="Methyl-accepting chemotaxis protein (MCP) signaling domain"/>
    <property type="match status" value="1"/>
</dbReference>
<gene>
    <name evidence="7" type="ORF">LDJ79_16495</name>
</gene>
<keyword evidence="2 4" id="KW-0807">Transducer</keyword>
<comment type="subcellular location">
    <subcellularLocation>
        <location evidence="1">Membrane</location>
    </subcellularLocation>
</comment>
<comment type="caution">
    <text evidence="7">The sequence shown here is derived from an EMBL/GenBank/DDBJ whole genome shotgun (WGS) entry which is preliminary data.</text>
</comment>
<dbReference type="Pfam" id="PF08269">
    <property type="entry name" value="dCache_2"/>
    <property type="match status" value="1"/>
</dbReference>
<dbReference type="Proteomes" id="UP001199044">
    <property type="component" value="Unassembled WGS sequence"/>
</dbReference>
<dbReference type="SMART" id="SM00283">
    <property type="entry name" value="MA"/>
    <property type="match status" value="1"/>
</dbReference>
<sequence length="530" mass="57447">MKLSNQLSLIVGIVAVGFTILCVVALNSLKTNLVNGYQHEIESVLTYAKNQSMVYINQSEKGLISREEAEKKVVEVLSGVRSGTSYLWANDNNANTRVHIKTQKLGTFQKSYAPDLAKIQASKTGYDFDVKLNAKPGLDHKVYKMNGKTLLPKWNWVIGIGVYMDDVDNAYWSFATQFIVIAGIILIAIIGISVVMVRTILNKLGGELNYAVEVTQSIAKGELAKTIEGKFKPDSLLGAISTMQSSLKLMVADIQSGATQLRTASNDLNQQFENIAKDSKASSDASISTATAITELSSCINEISQNSLLSEQNSEKSSQLCISGEELVHQSNDVTNDISNQISTSIDNFKKLKQKSSSIGNIVDVITEIAEQTNLLALNAAIEAARAGEQGRGFAVVADEVRTLASRTAHATREITSTIQEMQSETDSVEHSLESMIPKVGKSVASADEVTNMLIDIQQSSSDTLDLIRGVASSTSEQKLAADELSEHVEKISNMVKSTADAIASCKETVSYLDQLSHKLTQNIGYFALK</sequence>
<dbReference type="PANTHER" id="PTHR32089:SF112">
    <property type="entry name" value="LYSOZYME-LIKE PROTEIN-RELATED"/>
    <property type="match status" value="1"/>
</dbReference>
<evidence type="ECO:0000259" key="6">
    <source>
        <dbReference type="PROSITE" id="PS50111"/>
    </source>
</evidence>
<keyword evidence="8" id="KW-1185">Reference proteome</keyword>
<organism evidence="7 8">
    <name type="scientific">Vibrio tritonius</name>
    <dbReference type="NCBI Taxonomy" id="1435069"/>
    <lineage>
        <taxon>Bacteria</taxon>
        <taxon>Pseudomonadati</taxon>
        <taxon>Pseudomonadota</taxon>
        <taxon>Gammaproteobacteria</taxon>
        <taxon>Vibrionales</taxon>
        <taxon>Vibrionaceae</taxon>
        <taxon>Vibrio</taxon>
    </lineage>
</organism>
<keyword evidence="5" id="KW-1133">Transmembrane helix</keyword>
<evidence type="ECO:0000313" key="8">
    <source>
        <dbReference type="Proteomes" id="UP001199044"/>
    </source>
</evidence>
<reference evidence="8" key="1">
    <citation type="submission" date="2023-07" db="EMBL/GenBank/DDBJ databases">
        <title>Molecular identification of indigenous halophilic bacteria isolated from red sea cost, biodegradation of synthetic dyes and assessment of degraded metabolite toxicity.</title>
        <authorList>
            <person name="Chaieb K."/>
            <person name="Altayb H.N."/>
        </authorList>
    </citation>
    <scope>NUCLEOTIDE SEQUENCE [LARGE SCALE GENOMIC DNA]</scope>
    <source>
        <strain evidence="8">K20</strain>
    </source>
</reference>
<evidence type="ECO:0000256" key="3">
    <source>
        <dbReference type="ARBA" id="ARBA00029447"/>
    </source>
</evidence>
<dbReference type="RefSeq" id="WP_225251376.1">
    <property type="nucleotide sequence ID" value="NZ_JAIWIU010000117.1"/>
</dbReference>
<dbReference type="InterPro" id="IPR004089">
    <property type="entry name" value="MCPsignal_dom"/>
</dbReference>
<dbReference type="PRINTS" id="PR00260">
    <property type="entry name" value="CHEMTRNSDUCR"/>
</dbReference>
<dbReference type="Gene3D" id="1.10.287.950">
    <property type="entry name" value="Methyl-accepting chemotaxis protein"/>
    <property type="match status" value="1"/>
</dbReference>
<proteinExistence type="inferred from homology"/>
<feature type="transmembrane region" description="Helical" evidence="5">
    <location>
        <begin position="7"/>
        <end position="26"/>
    </location>
</feature>
<evidence type="ECO:0000256" key="1">
    <source>
        <dbReference type="ARBA" id="ARBA00004370"/>
    </source>
</evidence>
<dbReference type="CDD" id="cd11386">
    <property type="entry name" value="MCP_signal"/>
    <property type="match status" value="1"/>
</dbReference>
<evidence type="ECO:0000313" key="7">
    <source>
        <dbReference type="EMBL" id="MCA2017725.1"/>
    </source>
</evidence>
<keyword evidence="5" id="KW-0472">Membrane</keyword>
<accession>A0ABS7YPX4</accession>
<name>A0ABS7YPX4_9VIBR</name>
<dbReference type="Pfam" id="PF00015">
    <property type="entry name" value="MCPsignal"/>
    <property type="match status" value="1"/>
</dbReference>
<evidence type="ECO:0000256" key="5">
    <source>
        <dbReference type="SAM" id="Phobius"/>
    </source>
</evidence>
<dbReference type="PANTHER" id="PTHR32089">
    <property type="entry name" value="METHYL-ACCEPTING CHEMOTAXIS PROTEIN MCPB"/>
    <property type="match status" value="1"/>
</dbReference>
<dbReference type="InterPro" id="IPR004010">
    <property type="entry name" value="Double_Cache_2"/>
</dbReference>
<protein>
    <submittedName>
        <fullName evidence="7">Methyl-accepting chemotaxis protein</fullName>
    </submittedName>
</protein>
<feature type="transmembrane region" description="Helical" evidence="5">
    <location>
        <begin position="174"/>
        <end position="197"/>
    </location>
</feature>
<keyword evidence="5" id="KW-0812">Transmembrane</keyword>
<feature type="domain" description="Methyl-accepting transducer" evidence="6">
    <location>
        <begin position="257"/>
        <end position="493"/>
    </location>
</feature>
<dbReference type="PROSITE" id="PS50111">
    <property type="entry name" value="CHEMOTAXIS_TRANSDUC_2"/>
    <property type="match status" value="1"/>
</dbReference>
<evidence type="ECO:0000256" key="2">
    <source>
        <dbReference type="ARBA" id="ARBA00023224"/>
    </source>
</evidence>
<dbReference type="Gene3D" id="3.30.450.20">
    <property type="entry name" value="PAS domain"/>
    <property type="match status" value="1"/>
</dbReference>